<dbReference type="InterPro" id="IPR025993">
    <property type="entry name" value="Ceramide_glucosylTrfase"/>
</dbReference>
<comment type="pathway">
    <text evidence="3">Sphingolipid metabolism.</text>
</comment>
<dbReference type="EMBL" id="AOMB01000033">
    <property type="protein sequence ID" value="EMA37781.1"/>
    <property type="molecule type" value="Genomic_DNA"/>
</dbReference>
<keyword evidence="4" id="KW-0328">Glycosyltransferase</keyword>
<evidence type="ECO:0000256" key="3">
    <source>
        <dbReference type="ARBA" id="ARBA00004991"/>
    </source>
</evidence>
<keyword evidence="8 9" id="KW-0472">Membrane</keyword>
<dbReference type="GO" id="GO:0016020">
    <property type="term" value="C:membrane"/>
    <property type="evidence" value="ECO:0007669"/>
    <property type="project" value="UniProtKB-SubCell"/>
</dbReference>
<evidence type="ECO:0000256" key="5">
    <source>
        <dbReference type="ARBA" id="ARBA00022679"/>
    </source>
</evidence>
<dbReference type="InterPro" id="IPR029044">
    <property type="entry name" value="Nucleotide-diphossugar_trans"/>
</dbReference>
<dbReference type="Gene3D" id="3.90.550.10">
    <property type="entry name" value="Spore Coat Polysaccharide Biosynthesis Protein SpsA, Chain A"/>
    <property type="match status" value="1"/>
</dbReference>
<comment type="subcellular location">
    <subcellularLocation>
        <location evidence="1">Membrane</location>
        <topology evidence="1">Multi-pass membrane protein</topology>
    </subcellularLocation>
</comment>
<dbReference type="SUPFAM" id="SSF53448">
    <property type="entry name" value="Nucleotide-diphospho-sugar transferases"/>
    <property type="match status" value="1"/>
</dbReference>
<feature type="transmembrane region" description="Helical" evidence="9">
    <location>
        <begin position="261"/>
        <end position="281"/>
    </location>
</feature>
<dbReference type="OrthoDB" id="27596at2157"/>
<keyword evidence="5 10" id="KW-0808">Transferase</keyword>
<evidence type="ECO:0000313" key="10">
    <source>
        <dbReference type="EMBL" id="EMA37781.1"/>
    </source>
</evidence>
<name>M0LWD4_9EURY</name>
<evidence type="ECO:0000256" key="8">
    <source>
        <dbReference type="ARBA" id="ARBA00023136"/>
    </source>
</evidence>
<evidence type="ECO:0000256" key="2">
    <source>
        <dbReference type="ARBA" id="ARBA00004760"/>
    </source>
</evidence>
<evidence type="ECO:0000256" key="1">
    <source>
        <dbReference type="ARBA" id="ARBA00004141"/>
    </source>
</evidence>
<reference evidence="10 11" key="1">
    <citation type="journal article" date="2014" name="PLoS Genet.">
        <title>Phylogenetically driven sequencing of extremely halophilic archaea reveals strategies for static and dynamic osmo-response.</title>
        <authorList>
            <person name="Becker E.A."/>
            <person name="Seitzer P.M."/>
            <person name="Tritt A."/>
            <person name="Larsen D."/>
            <person name="Krusor M."/>
            <person name="Yao A.I."/>
            <person name="Wu D."/>
            <person name="Madern D."/>
            <person name="Eisen J.A."/>
            <person name="Darling A.E."/>
            <person name="Facciotti M.T."/>
        </authorList>
    </citation>
    <scope>NUCLEOTIDE SEQUENCE [LARGE SCALE GENOMIC DNA]</scope>
    <source>
        <strain evidence="10 11">100A6</strain>
    </source>
</reference>
<protein>
    <submittedName>
        <fullName evidence="10">Glycosyl transferase</fullName>
    </submittedName>
</protein>
<dbReference type="Pfam" id="PF13506">
    <property type="entry name" value="Glyco_transf_21"/>
    <property type="match status" value="1"/>
</dbReference>
<evidence type="ECO:0000256" key="9">
    <source>
        <dbReference type="SAM" id="Phobius"/>
    </source>
</evidence>
<dbReference type="eggNOG" id="arCOG00895">
    <property type="taxonomic scope" value="Archaea"/>
</dbReference>
<proteinExistence type="predicted"/>
<comment type="caution">
    <text evidence="10">The sequence shown here is derived from an EMBL/GenBank/DDBJ whole genome shotgun (WGS) entry which is preliminary data.</text>
</comment>
<evidence type="ECO:0000313" key="11">
    <source>
        <dbReference type="Proteomes" id="UP000011566"/>
    </source>
</evidence>
<dbReference type="PATRIC" id="fig|1132509.6.peg.2854"/>
<dbReference type="RefSeq" id="WP_007694322.1">
    <property type="nucleotide sequence ID" value="NZ_AJRK01000111.1"/>
</dbReference>
<dbReference type="Proteomes" id="UP000011566">
    <property type="component" value="Unassembled WGS sequence"/>
</dbReference>
<comment type="pathway">
    <text evidence="2">Lipid metabolism; sphingolipid metabolism.</text>
</comment>
<keyword evidence="6 9" id="KW-0812">Transmembrane</keyword>
<evidence type="ECO:0000256" key="7">
    <source>
        <dbReference type="ARBA" id="ARBA00022989"/>
    </source>
</evidence>
<dbReference type="AlphaFoldDB" id="M0LWD4"/>
<dbReference type="GO" id="GO:0016757">
    <property type="term" value="F:glycosyltransferase activity"/>
    <property type="evidence" value="ECO:0007669"/>
    <property type="project" value="UniProtKB-KW"/>
</dbReference>
<keyword evidence="7 9" id="KW-1133">Transmembrane helix</keyword>
<evidence type="ECO:0000256" key="6">
    <source>
        <dbReference type="ARBA" id="ARBA00022692"/>
    </source>
</evidence>
<feature type="transmembrane region" description="Helical" evidence="9">
    <location>
        <begin position="222"/>
        <end position="255"/>
    </location>
</feature>
<organism evidence="10 11">
    <name type="scientific">Halococcus hamelinensis 100A6</name>
    <dbReference type="NCBI Taxonomy" id="1132509"/>
    <lineage>
        <taxon>Archaea</taxon>
        <taxon>Methanobacteriati</taxon>
        <taxon>Methanobacteriota</taxon>
        <taxon>Stenosarchaea group</taxon>
        <taxon>Halobacteria</taxon>
        <taxon>Halobacteriales</taxon>
        <taxon>Halococcaceae</taxon>
        <taxon>Halococcus</taxon>
    </lineage>
</organism>
<accession>M0LWD4</accession>
<keyword evidence="11" id="KW-1185">Reference proteome</keyword>
<sequence length="304" mass="33878">MDRTNSPVSVIMPTIEWQSACTEVLDQLSKMDELLIVCDTTDDPIANREIPSSADLIVAGAPVGCSGKANAIAAGMEAASNDRIVWTDDDFVHPPRWLDELHADYNTHGPVSEVAFFVGQDALSILLEPVYAAGGSLIPLLEGQSWAGALMFNRSDVDIEHFIEELRQTVSDDGLLSEHLDFTVVRRVRQVEIGGTIRASLERHTRFTQLVWHHDRRNMLSLLVVSTLVAVFCVASPLLAAVCLTGIYAGIYAYLGVRRWTFLLAYPAALLQVPLFAYGLWRDTFVWGGRRYRWRGKFKVEVED</sequence>
<gene>
    <name evidence="10" type="ORF">C447_12435</name>
</gene>
<evidence type="ECO:0000256" key="4">
    <source>
        <dbReference type="ARBA" id="ARBA00022676"/>
    </source>
</evidence>